<evidence type="ECO:0000259" key="1">
    <source>
        <dbReference type="PROSITE" id="PS50851"/>
    </source>
</evidence>
<feature type="domain" description="CheW-like" evidence="1">
    <location>
        <begin position="9"/>
        <end position="148"/>
    </location>
</feature>
<name>A0ABZ2Y8E6_9FIRM</name>
<dbReference type="InterPro" id="IPR039315">
    <property type="entry name" value="CheW"/>
</dbReference>
<dbReference type="PROSITE" id="PS50851">
    <property type="entry name" value="CHEW"/>
    <property type="match status" value="1"/>
</dbReference>
<dbReference type="RefSeq" id="WP_341877209.1">
    <property type="nucleotide sequence ID" value="NZ_CP121687.1"/>
</dbReference>
<dbReference type="InterPro" id="IPR002545">
    <property type="entry name" value="CheW-lke_dom"/>
</dbReference>
<reference evidence="2 3" key="1">
    <citation type="submission" date="2023-03" db="EMBL/GenBank/DDBJ databases">
        <title>Novel Species.</title>
        <authorList>
            <person name="Ma S."/>
        </authorList>
    </citation>
    <scope>NUCLEOTIDE SEQUENCE [LARGE SCALE GENOMIC DNA]</scope>
    <source>
        <strain evidence="2 3">LIND6LT2</strain>
    </source>
</reference>
<dbReference type="CDD" id="cd00732">
    <property type="entry name" value="CheW"/>
    <property type="match status" value="1"/>
</dbReference>
<dbReference type="Gene3D" id="2.30.30.40">
    <property type="entry name" value="SH3 Domains"/>
    <property type="match status" value="1"/>
</dbReference>
<dbReference type="PANTHER" id="PTHR22617">
    <property type="entry name" value="CHEMOTAXIS SENSOR HISTIDINE KINASE-RELATED"/>
    <property type="match status" value="1"/>
</dbReference>
<evidence type="ECO:0000313" key="3">
    <source>
        <dbReference type="Proteomes" id="UP001486565"/>
    </source>
</evidence>
<dbReference type="Gene3D" id="2.40.50.180">
    <property type="entry name" value="CheA-289, Domain 4"/>
    <property type="match status" value="1"/>
</dbReference>
<dbReference type="Pfam" id="PF01584">
    <property type="entry name" value="CheW"/>
    <property type="match status" value="1"/>
</dbReference>
<dbReference type="Proteomes" id="UP001486565">
    <property type="component" value="Chromosome"/>
</dbReference>
<gene>
    <name evidence="2" type="ORF">QBE51_01575</name>
</gene>
<organism evidence="2 3">
    <name type="scientific">Defluviitalea saccharophila</name>
    <dbReference type="NCBI Taxonomy" id="879970"/>
    <lineage>
        <taxon>Bacteria</taxon>
        <taxon>Bacillati</taxon>
        <taxon>Bacillota</taxon>
        <taxon>Clostridia</taxon>
        <taxon>Lachnospirales</taxon>
        <taxon>Defluviitaleaceae</taxon>
        <taxon>Defluviitalea</taxon>
    </lineage>
</organism>
<accession>A0ABZ2Y8E6</accession>
<dbReference type="PANTHER" id="PTHR22617:SF23">
    <property type="entry name" value="CHEMOTAXIS PROTEIN CHEW"/>
    <property type="match status" value="1"/>
</dbReference>
<protein>
    <submittedName>
        <fullName evidence="2">Chemotaxis protein CheW</fullName>
    </submittedName>
</protein>
<keyword evidence="3" id="KW-1185">Reference proteome</keyword>
<proteinExistence type="predicted"/>
<dbReference type="InterPro" id="IPR036061">
    <property type="entry name" value="CheW-like_dom_sf"/>
</dbReference>
<dbReference type="SUPFAM" id="SSF50341">
    <property type="entry name" value="CheW-like"/>
    <property type="match status" value="1"/>
</dbReference>
<evidence type="ECO:0000313" key="2">
    <source>
        <dbReference type="EMBL" id="WZL70247.1"/>
    </source>
</evidence>
<dbReference type="SMART" id="SM00260">
    <property type="entry name" value="CheW"/>
    <property type="match status" value="1"/>
</dbReference>
<dbReference type="EMBL" id="CP121687">
    <property type="protein sequence ID" value="WZL70247.1"/>
    <property type="molecule type" value="Genomic_DNA"/>
</dbReference>
<sequence length="148" mass="16907">MENISNAESKQYVVFKLGNEEYGIDIQKVQIIERIQNITRVPKSPYFIKGVINLRGEIIPVMSLRSKFDLEEDEYNDETRIIIVEIEDSKIGMIVDQVKEVLQISTEAIENVQGFTSDINFNFIQGVGKVNDHIVTLLNLKSIIDSTM</sequence>